<proteinExistence type="predicted"/>
<protein>
    <submittedName>
        <fullName evidence="2">Uncharacterized protein</fullName>
    </submittedName>
</protein>
<sequence length="180" mass="19522">MLPLKANSVSLEREFCLWNTPFSILLNAVFLSGSLFLGDSDRPLLGSGLPDALRICLDLSLFLRSLLLLGVPDSECCEASSKLRRAFTSLIFSCYTFSWCTFSAMIVKVDGSSCRSTRRAASEAGLPKSSEVCSFPSVFRTVDVGWLREVCSLVLMISILGNAFVFAGLTDGANLLVQNA</sequence>
<keyword evidence="1" id="KW-0472">Membrane</keyword>
<evidence type="ECO:0000256" key="1">
    <source>
        <dbReference type="SAM" id="Phobius"/>
    </source>
</evidence>
<feature type="transmembrane region" description="Helical" evidence="1">
    <location>
        <begin position="20"/>
        <end position="40"/>
    </location>
</feature>
<keyword evidence="1" id="KW-1133">Transmembrane helix</keyword>
<evidence type="ECO:0000313" key="2">
    <source>
        <dbReference type="EMBL" id="GEZ38175.1"/>
    </source>
</evidence>
<feature type="transmembrane region" description="Helical" evidence="1">
    <location>
        <begin position="150"/>
        <end position="169"/>
    </location>
</feature>
<accession>A0A699IA35</accession>
<dbReference type="EMBL" id="BKCJ010272158">
    <property type="protein sequence ID" value="GEZ38175.1"/>
    <property type="molecule type" value="Genomic_DNA"/>
</dbReference>
<comment type="caution">
    <text evidence="2">The sequence shown here is derived from an EMBL/GenBank/DDBJ whole genome shotgun (WGS) entry which is preliminary data.</text>
</comment>
<organism evidence="2">
    <name type="scientific">Tanacetum cinerariifolium</name>
    <name type="common">Dalmatian daisy</name>
    <name type="synonym">Chrysanthemum cinerariifolium</name>
    <dbReference type="NCBI Taxonomy" id="118510"/>
    <lineage>
        <taxon>Eukaryota</taxon>
        <taxon>Viridiplantae</taxon>
        <taxon>Streptophyta</taxon>
        <taxon>Embryophyta</taxon>
        <taxon>Tracheophyta</taxon>
        <taxon>Spermatophyta</taxon>
        <taxon>Magnoliopsida</taxon>
        <taxon>eudicotyledons</taxon>
        <taxon>Gunneridae</taxon>
        <taxon>Pentapetalae</taxon>
        <taxon>asterids</taxon>
        <taxon>campanulids</taxon>
        <taxon>Asterales</taxon>
        <taxon>Asteraceae</taxon>
        <taxon>Asteroideae</taxon>
        <taxon>Anthemideae</taxon>
        <taxon>Anthemidinae</taxon>
        <taxon>Tanacetum</taxon>
    </lineage>
</organism>
<gene>
    <name evidence="2" type="ORF">Tci_510148</name>
</gene>
<keyword evidence="1" id="KW-0812">Transmembrane</keyword>
<dbReference type="AlphaFoldDB" id="A0A699IA35"/>
<reference evidence="2" key="1">
    <citation type="journal article" date="2019" name="Sci. Rep.">
        <title>Draft genome of Tanacetum cinerariifolium, the natural source of mosquito coil.</title>
        <authorList>
            <person name="Yamashiro T."/>
            <person name="Shiraishi A."/>
            <person name="Satake H."/>
            <person name="Nakayama K."/>
        </authorList>
    </citation>
    <scope>NUCLEOTIDE SEQUENCE</scope>
</reference>
<name>A0A699IA35_TANCI</name>